<sequence length="290" mass="32357">MSRDLLVIPHIKIQNANALSSPFTIGFPAMTAWLGAVHALQRKVNQSGLDVCFEKTGVVCHEFDLQTYQGPGDFVHSIGGTANPLDKTGSRPAFIEEARCHLGVSLVISIPELSGSEQEQLKEIVERSLGGRMKMAAGDILSFSPVRITDDFSTLKNRLMPGYAIVERRDLMEEAMTTMPDALDALLSYLTVRNHCHQTDNGQVSWQRQRKHGGWLVPVATGFHGISDIGSAKNSRDSDTPHRFAESLVTLGEFKMPYQLEAVEELLWQYQADLENNLYLCEQTQTEQYF</sequence>
<dbReference type="CDD" id="cd09736">
    <property type="entry name" value="Csy2_I-F"/>
    <property type="match status" value="1"/>
</dbReference>
<dbReference type="InterPro" id="IPR013398">
    <property type="entry name" value="CRISPR-assoc_prot_Csy2"/>
</dbReference>
<evidence type="ECO:0000313" key="1">
    <source>
        <dbReference type="EMBL" id="MFC3679754.1"/>
    </source>
</evidence>
<dbReference type="Proteomes" id="UP001595722">
    <property type="component" value="Unassembled WGS sequence"/>
</dbReference>
<keyword evidence="2" id="KW-1185">Reference proteome</keyword>
<proteinExistence type="predicted"/>
<protein>
    <submittedName>
        <fullName evidence="1">Type I-F CRISPR-associated protein Csy2</fullName>
    </submittedName>
</protein>
<gene>
    <name evidence="1" type="primary">csy2</name>
    <name evidence="1" type="ORF">ACFOMG_06475</name>
</gene>
<dbReference type="Pfam" id="PF09614">
    <property type="entry name" value="Cas_Csy2"/>
    <property type="match status" value="1"/>
</dbReference>
<dbReference type="NCBIfam" id="TIGR02565">
    <property type="entry name" value="cas_Csy2"/>
    <property type="match status" value="1"/>
</dbReference>
<name>A0ABV7VQH8_9GAMM</name>
<evidence type="ECO:0000313" key="2">
    <source>
        <dbReference type="Proteomes" id="UP001595722"/>
    </source>
</evidence>
<accession>A0ABV7VQH8</accession>
<dbReference type="EMBL" id="JBHRYB010000005">
    <property type="protein sequence ID" value="MFC3679754.1"/>
    <property type="molecule type" value="Genomic_DNA"/>
</dbReference>
<comment type="caution">
    <text evidence="1">The sequence shown here is derived from an EMBL/GenBank/DDBJ whole genome shotgun (WGS) entry which is preliminary data.</text>
</comment>
<dbReference type="RefSeq" id="WP_376865525.1">
    <property type="nucleotide sequence ID" value="NZ_JBHRYB010000005.1"/>
</dbReference>
<organism evidence="1 2">
    <name type="scientific">Bacterioplanoides pacificum</name>
    <dbReference type="NCBI Taxonomy" id="1171596"/>
    <lineage>
        <taxon>Bacteria</taxon>
        <taxon>Pseudomonadati</taxon>
        <taxon>Pseudomonadota</taxon>
        <taxon>Gammaproteobacteria</taxon>
        <taxon>Oceanospirillales</taxon>
        <taxon>Oceanospirillaceae</taxon>
        <taxon>Bacterioplanoides</taxon>
    </lineage>
</organism>
<reference evidence="2" key="1">
    <citation type="journal article" date="2019" name="Int. J. Syst. Evol. Microbiol.">
        <title>The Global Catalogue of Microorganisms (GCM) 10K type strain sequencing project: providing services to taxonomists for standard genome sequencing and annotation.</title>
        <authorList>
            <consortium name="The Broad Institute Genomics Platform"/>
            <consortium name="The Broad Institute Genome Sequencing Center for Infectious Disease"/>
            <person name="Wu L."/>
            <person name="Ma J."/>
        </authorList>
    </citation>
    <scope>NUCLEOTIDE SEQUENCE [LARGE SCALE GENOMIC DNA]</scope>
    <source>
        <strain evidence="2">KCTC 42424</strain>
    </source>
</reference>